<proteinExistence type="predicted"/>
<name>A0A0N8H5S2_9HYPO</name>
<accession>A0A0N8H5S2</accession>
<dbReference type="AlphaFoldDB" id="A0A0N8H5S2"/>
<evidence type="ECO:0000313" key="1">
    <source>
        <dbReference type="EMBL" id="KPM36964.1"/>
    </source>
</evidence>
<organism evidence="1 2">
    <name type="scientific">Neonectria ditissima</name>
    <dbReference type="NCBI Taxonomy" id="78410"/>
    <lineage>
        <taxon>Eukaryota</taxon>
        <taxon>Fungi</taxon>
        <taxon>Dikarya</taxon>
        <taxon>Ascomycota</taxon>
        <taxon>Pezizomycotina</taxon>
        <taxon>Sordariomycetes</taxon>
        <taxon>Hypocreomycetidae</taxon>
        <taxon>Hypocreales</taxon>
        <taxon>Nectriaceae</taxon>
        <taxon>Neonectria</taxon>
    </lineage>
</organism>
<dbReference type="EMBL" id="LKCW01000182">
    <property type="protein sequence ID" value="KPM36964.1"/>
    <property type="molecule type" value="Genomic_DNA"/>
</dbReference>
<dbReference type="STRING" id="78410.A0A0N8H5S2"/>
<reference evidence="1 2" key="1">
    <citation type="submission" date="2015-09" db="EMBL/GenBank/DDBJ databases">
        <title>Draft genome of a European isolate of the apple canker pathogen Neonectria ditissima.</title>
        <authorList>
            <person name="Gomez-Cortecero A."/>
            <person name="Harrison R.J."/>
            <person name="Armitage A.D."/>
        </authorList>
    </citation>
    <scope>NUCLEOTIDE SEQUENCE [LARGE SCALE GENOMIC DNA]</scope>
    <source>
        <strain evidence="1 2">R09/05</strain>
    </source>
</reference>
<gene>
    <name evidence="1" type="ORF">AK830_g9586</name>
</gene>
<sequence length="241" mass="26776">MPFDFKAYDQKCNALTAEELQREWEHYTRLISGAATSTAISGIAVPFTRGDSRSSVQPKLNPCYFLMTTPLFSEGAYAGHIHNRSDAFSVFFLTMSQQGRFSTVHSVDSATAGLQRWMNTEAQEIQDNTPISQPLLDLLDIPKEVIDTLGICVTKSGAHAVHVRRIVDALALPSYPIASANGILYLLPLFETSAITQEKALDIIESQLSIIQFTTRQQTKLNDTIPTIISHLVRTEKEGRF</sequence>
<comment type="caution">
    <text evidence="1">The sequence shown here is derived from an EMBL/GenBank/DDBJ whole genome shotgun (WGS) entry which is preliminary data.</text>
</comment>
<dbReference type="OrthoDB" id="5394233at2759"/>
<evidence type="ECO:0000313" key="2">
    <source>
        <dbReference type="Proteomes" id="UP000050424"/>
    </source>
</evidence>
<keyword evidence="2" id="KW-1185">Reference proteome</keyword>
<dbReference type="Proteomes" id="UP000050424">
    <property type="component" value="Unassembled WGS sequence"/>
</dbReference>
<protein>
    <submittedName>
        <fullName evidence="1">Uncharacterized protein</fullName>
    </submittedName>
</protein>